<feature type="region of interest" description="Disordered" evidence="1">
    <location>
        <begin position="379"/>
        <end position="414"/>
    </location>
</feature>
<name>A0A438JUA7_VITVI</name>
<accession>A0A438JUA7</accession>
<proteinExistence type="predicted"/>
<sequence>MEWRLLRPCVLGIHAADKWTCFQPRLSSGSVVPVKDVRTGCPDTPSDGGGRAIITLQAAVRDRGRQLVIAPILSPYRRRNVGCDRLSGMTQQGLLVTVNDPDNRCAPRVNPDKDAGHVSSWGVRSGSIRIKGSCCPSAPFAGYRSWFGVKPRVRMGMLVMLGSVSSPFLKMPAKKDVASSSVAGQSGKDASGVVYAEKSVDKLNVRQFCERFCIPNDVSVQLVDGEAVSTEKFADNAIYFTNEQFNAGLRFPLPSLFKEFLHFTQIPPAYIHPNIVRVLMGCSILSMLFNLDLSLLEVLFIYSIKKGKTDLFSLAAYMSSLQLVTHLPDSTKGRAKGHVLVRGMDKRGRVVEWVEKVSFDRFEQVIRVYFRARLSSNGSFPGQEGKEEEEEDEEDTFAGLQVTDKPEEMRSPSELRERLMQRHGKRLHVPIDLRPPPAKKVCLDRGGKALAPEVLAPAASRPNGDGASASARFLRMPQGLAQRLWFMPMVRGVTPLLWWGPLCQRGLWRHRTGVPCFTGAEARHPLGISESAVPPVQHLQEWTMPEAVEVVTSGICYMMRSREQLFERLKVVEAMHAFISQHLGGVDELRAQLEKVEAELAFAWKAELEEEYQQQADEMYFFGYRCCMKKNGIMHDTPSFPSDEDDEAPGGPSS</sequence>
<comment type="caution">
    <text evidence="2">The sequence shown here is derived from an EMBL/GenBank/DDBJ whole genome shotgun (WGS) entry which is preliminary data.</text>
</comment>
<evidence type="ECO:0000313" key="3">
    <source>
        <dbReference type="Proteomes" id="UP000288805"/>
    </source>
</evidence>
<protein>
    <submittedName>
        <fullName evidence="2">Uncharacterized protein</fullName>
    </submittedName>
</protein>
<gene>
    <name evidence="2" type="ORF">CK203_011639</name>
</gene>
<evidence type="ECO:0000313" key="2">
    <source>
        <dbReference type="EMBL" id="RVX12533.1"/>
    </source>
</evidence>
<dbReference type="Proteomes" id="UP000288805">
    <property type="component" value="Unassembled WGS sequence"/>
</dbReference>
<feature type="compositionally biased region" description="Acidic residues" evidence="1">
    <location>
        <begin position="386"/>
        <end position="396"/>
    </location>
</feature>
<dbReference type="EMBL" id="QGNW01000027">
    <property type="protein sequence ID" value="RVX12533.1"/>
    <property type="molecule type" value="Genomic_DNA"/>
</dbReference>
<feature type="compositionally biased region" description="Basic and acidic residues" evidence="1">
    <location>
        <begin position="404"/>
        <end position="414"/>
    </location>
</feature>
<organism evidence="2 3">
    <name type="scientific">Vitis vinifera</name>
    <name type="common">Grape</name>
    <dbReference type="NCBI Taxonomy" id="29760"/>
    <lineage>
        <taxon>Eukaryota</taxon>
        <taxon>Viridiplantae</taxon>
        <taxon>Streptophyta</taxon>
        <taxon>Embryophyta</taxon>
        <taxon>Tracheophyta</taxon>
        <taxon>Spermatophyta</taxon>
        <taxon>Magnoliopsida</taxon>
        <taxon>eudicotyledons</taxon>
        <taxon>Gunneridae</taxon>
        <taxon>Pentapetalae</taxon>
        <taxon>rosids</taxon>
        <taxon>Vitales</taxon>
        <taxon>Vitaceae</taxon>
        <taxon>Viteae</taxon>
        <taxon>Vitis</taxon>
    </lineage>
</organism>
<reference evidence="2 3" key="1">
    <citation type="journal article" date="2018" name="PLoS Genet.">
        <title>Population sequencing reveals clonal diversity and ancestral inbreeding in the grapevine cultivar Chardonnay.</title>
        <authorList>
            <person name="Roach M.J."/>
            <person name="Johnson D.L."/>
            <person name="Bohlmann J."/>
            <person name="van Vuuren H.J."/>
            <person name="Jones S.J."/>
            <person name="Pretorius I.S."/>
            <person name="Schmidt S.A."/>
            <person name="Borneman A.R."/>
        </authorList>
    </citation>
    <scope>NUCLEOTIDE SEQUENCE [LARGE SCALE GENOMIC DNA]</scope>
    <source>
        <strain evidence="3">cv. Chardonnay</strain>
        <tissue evidence="2">Leaf</tissue>
    </source>
</reference>
<evidence type="ECO:0000256" key="1">
    <source>
        <dbReference type="SAM" id="MobiDB-lite"/>
    </source>
</evidence>
<dbReference type="AlphaFoldDB" id="A0A438JUA7"/>